<reference evidence="2" key="1">
    <citation type="submission" date="2023-07" db="EMBL/GenBank/DDBJ databases">
        <title>Description of three actinobacteria isolated from air of manufacturing shop in a pharmaceutical factory.</title>
        <authorList>
            <person name="Zhang D.-F."/>
        </authorList>
    </citation>
    <scope>NUCLEOTIDE SEQUENCE [LARGE SCALE GENOMIC DNA]</scope>
    <source>
        <strain evidence="2">CCTCC AB 207010</strain>
    </source>
</reference>
<dbReference type="RefSeq" id="WP_310536711.1">
    <property type="nucleotide sequence ID" value="NZ_BAAAOC010000010.1"/>
</dbReference>
<dbReference type="InterPro" id="IPR038296">
    <property type="entry name" value="ParD_sf"/>
</dbReference>
<gene>
    <name evidence="1" type="ORF">RH857_04125</name>
</gene>
<dbReference type="EMBL" id="JAVKGT010000007">
    <property type="protein sequence ID" value="MDR5711326.1"/>
    <property type="molecule type" value="Genomic_DNA"/>
</dbReference>
<comment type="caution">
    <text evidence="1">The sequence shown here is derived from an EMBL/GenBank/DDBJ whole genome shotgun (WGS) entry which is preliminary data.</text>
</comment>
<name>A0ABU1FT57_9MICC</name>
<evidence type="ECO:0008006" key="3">
    <source>
        <dbReference type="Google" id="ProtNLM"/>
    </source>
</evidence>
<proteinExistence type="predicted"/>
<keyword evidence="2" id="KW-1185">Reference proteome</keyword>
<dbReference type="Proteomes" id="UP001260872">
    <property type="component" value="Unassembled WGS sequence"/>
</dbReference>
<protein>
    <recommendedName>
        <fullName evidence="3">Type II toxin-antitoxin system ParD family antitoxin</fullName>
    </recommendedName>
</protein>
<accession>A0ABU1FT57</accession>
<evidence type="ECO:0000313" key="2">
    <source>
        <dbReference type="Proteomes" id="UP001260872"/>
    </source>
</evidence>
<sequence length="77" mass="8879">MATLRVSVPDELHTYVERRTVHGDYASAEEYFIELVRKDRERYESHCRALRQKVLEGMDSGAGMPWPAVRADARPSD</sequence>
<dbReference type="Gene3D" id="6.10.10.120">
    <property type="entry name" value="Antitoxin ParD1-like"/>
    <property type="match status" value="1"/>
</dbReference>
<evidence type="ECO:0000313" key="1">
    <source>
        <dbReference type="EMBL" id="MDR5711326.1"/>
    </source>
</evidence>
<organism evidence="1 2">
    <name type="scientific">Nesterenkonia flava</name>
    <dbReference type="NCBI Taxonomy" id="469799"/>
    <lineage>
        <taxon>Bacteria</taxon>
        <taxon>Bacillati</taxon>
        <taxon>Actinomycetota</taxon>
        <taxon>Actinomycetes</taxon>
        <taxon>Micrococcales</taxon>
        <taxon>Micrococcaceae</taxon>
        <taxon>Nesterenkonia</taxon>
    </lineage>
</organism>